<dbReference type="InterPro" id="IPR036942">
    <property type="entry name" value="Beta-barrel_TonB_sf"/>
</dbReference>
<feature type="domain" description="TonB-dependent receptor plug" evidence="4">
    <location>
        <begin position="197"/>
        <end position="272"/>
    </location>
</feature>
<name>A0A2S0HTP9_9FLAO</name>
<dbReference type="KEGG" id="aue:C5O00_02085"/>
<keyword evidence="5" id="KW-0675">Receptor</keyword>
<organism evidence="5 6">
    <name type="scientific">Pukyongia salina</name>
    <dbReference type="NCBI Taxonomy" id="2094025"/>
    <lineage>
        <taxon>Bacteria</taxon>
        <taxon>Pseudomonadati</taxon>
        <taxon>Bacteroidota</taxon>
        <taxon>Flavobacteriia</taxon>
        <taxon>Flavobacteriales</taxon>
        <taxon>Flavobacteriaceae</taxon>
        <taxon>Pukyongia</taxon>
    </lineage>
</organism>
<dbReference type="EMBL" id="CP027062">
    <property type="protein sequence ID" value="AVI50020.1"/>
    <property type="molecule type" value="Genomic_DNA"/>
</dbReference>
<dbReference type="Pfam" id="PF07715">
    <property type="entry name" value="Plug"/>
    <property type="match status" value="1"/>
</dbReference>
<protein>
    <submittedName>
        <fullName evidence="5">TonB-dependent receptor</fullName>
    </submittedName>
</protein>
<sequence length="817" mass="92380">MSGQNQTDSRSLQEVFTYLEQTFQCTFSYKDIDLRYHYTSVPKANDLELAVQTLSQSTLFNFTILEDRTVAVQKKEGLVRRCVVITSEIDLPMVNVAIVTPYQQLITDSAGRADLEVGNTSEEITIRYTGFETIRTTAANLATNDCSSFRLLRKIEYLNTVTLVNYLAKGITKSTNGALNVNYKEFDILPGLIEPDVLQTIQALPGIQSVNETVSFINIRGGTNDQNLVLWDGIKMYQSGHFFGLISAFNPFLTTEVNIIKNGSSAEYGDGVSGIISMQGDDTIGSQISGGWGINAISTDAYLEIPLSDKASLQLAGRKSFNNLIETPTYTEYFEKAFQNTEVLVNSEAESASNDDFTFYDAHLRFVYKPTEKDYLRVNFLLLGNRLDFLENAVIDNVRESRQSELTQENYSGGLYYGRIWNNKFSTNIQLYGTTYGLRATNFDIRNNQRLLQNNDVLEGGLKASGNFAISQNAMLMAGYQFNETGITNFEQINNPFFERTDKQVLRTHSVFAQTNLSPAKWNTTIIAGLRLNHIGKFNKVLLEPRLSINYRFLNYFSIDVAGELKSQTTSQIIDLQNDFLGVENRRWVLSRENDIPILKGQQFSVGINYSRNGWLVNAEPYIKRIEGITTQSQGFQNQFENARTHGSYMVKGVDLLINKRFRNVNTWFSYSYAKNDYTFKQLTPSSFPNNIDIRHTITYGINYSIDKFNISGGFNYHSGKPITTLVPGNQVVNGQLNFDLPNASNIDDYIRVDISGTYSFSIGEKLNAFAGISFWNLLDTKNELNSFYRINSDGEHEKVTENSLAFTPNATFRIRF</sequence>
<evidence type="ECO:0000256" key="2">
    <source>
        <dbReference type="ARBA" id="ARBA00023136"/>
    </source>
</evidence>
<accession>A0A2S0HTP9</accession>
<dbReference type="Gene3D" id="2.40.170.20">
    <property type="entry name" value="TonB-dependent receptor, beta-barrel domain"/>
    <property type="match status" value="1"/>
</dbReference>
<evidence type="ECO:0000313" key="5">
    <source>
        <dbReference type="EMBL" id="AVI50020.1"/>
    </source>
</evidence>
<reference evidence="5 6" key="1">
    <citation type="submission" date="2018-02" db="EMBL/GenBank/DDBJ databases">
        <title>Genomic analysis of the strain RR4-38 isolated from a seawater recirculating aquaculture system.</title>
        <authorList>
            <person name="Kim Y.-S."/>
            <person name="Jang Y.H."/>
            <person name="Kim K.-H."/>
        </authorList>
    </citation>
    <scope>NUCLEOTIDE SEQUENCE [LARGE SCALE GENOMIC DNA]</scope>
    <source>
        <strain evidence="5 6">RR4-38</strain>
    </source>
</reference>
<proteinExistence type="predicted"/>
<evidence type="ECO:0000256" key="1">
    <source>
        <dbReference type="ARBA" id="ARBA00004442"/>
    </source>
</evidence>
<dbReference type="AlphaFoldDB" id="A0A2S0HTP9"/>
<dbReference type="SUPFAM" id="SSF56935">
    <property type="entry name" value="Porins"/>
    <property type="match status" value="1"/>
</dbReference>
<comment type="subcellular location">
    <subcellularLocation>
        <location evidence="1">Cell outer membrane</location>
    </subcellularLocation>
</comment>
<keyword evidence="3" id="KW-0998">Cell outer membrane</keyword>
<evidence type="ECO:0000256" key="3">
    <source>
        <dbReference type="ARBA" id="ARBA00023237"/>
    </source>
</evidence>
<dbReference type="Proteomes" id="UP000238442">
    <property type="component" value="Chromosome"/>
</dbReference>
<dbReference type="Gene3D" id="2.170.130.10">
    <property type="entry name" value="TonB-dependent receptor, plug domain"/>
    <property type="match status" value="1"/>
</dbReference>
<dbReference type="InterPro" id="IPR012910">
    <property type="entry name" value="Plug_dom"/>
</dbReference>
<gene>
    <name evidence="5" type="ORF">C5O00_02085</name>
</gene>
<evidence type="ECO:0000313" key="6">
    <source>
        <dbReference type="Proteomes" id="UP000238442"/>
    </source>
</evidence>
<evidence type="ECO:0000259" key="4">
    <source>
        <dbReference type="Pfam" id="PF07715"/>
    </source>
</evidence>
<dbReference type="GO" id="GO:0009279">
    <property type="term" value="C:cell outer membrane"/>
    <property type="evidence" value="ECO:0007669"/>
    <property type="project" value="UniProtKB-SubCell"/>
</dbReference>
<keyword evidence="6" id="KW-1185">Reference proteome</keyword>
<keyword evidence="2" id="KW-0472">Membrane</keyword>
<dbReference type="InterPro" id="IPR037066">
    <property type="entry name" value="Plug_dom_sf"/>
</dbReference>